<dbReference type="Gene3D" id="4.10.280.10">
    <property type="entry name" value="Helix-loop-helix DNA-binding domain"/>
    <property type="match status" value="1"/>
</dbReference>
<sequence>MGKAPVPGMPVYRKGMGSMRELIINQIEKARSELYQAAYATGSPSFSGAFVLKKSRKLDNLIYRYLKSVKTGEGKSERNRRAP</sequence>
<comment type="caution">
    <text evidence="1">The sequence shown here is derived from an EMBL/GenBank/DDBJ whole genome shotgun (WGS) entry which is preliminary data.</text>
</comment>
<evidence type="ECO:0000313" key="2">
    <source>
        <dbReference type="Proteomes" id="UP000269573"/>
    </source>
</evidence>
<organism evidence="1 2">
    <name type="scientific">Brevibacillus nitrificans</name>
    <dbReference type="NCBI Taxonomy" id="651560"/>
    <lineage>
        <taxon>Bacteria</taxon>
        <taxon>Bacillati</taxon>
        <taxon>Bacillota</taxon>
        <taxon>Bacilli</taxon>
        <taxon>Bacillales</taxon>
        <taxon>Paenibacillaceae</taxon>
        <taxon>Brevibacillus</taxon>
    </lineage>
</organism>
<dbReference type="InterPro" id="IPR018540">
    <property type="entry name" value="Spo0E-like"/>
</dbReference>
<proteinExistence type="predicted"/>
<dbReference type="AlphaFoldDB" id="A0A3M8DLC7"/>
<reference evidence="1 2" key="1">
    <citation type="submission" date="2018-10" db="EMBL/GenBank/DDBJ databases">
        <title>Phylogenomics of Brevibacillus.</title>
        <authorList>
            <person name="Dunlap C."/>
        </authorList>
    </citation>
    <scope>NUCLEOTIDE SEQUENCE [LARGE SCALE GENOMIC DNA]</scope>
    <source>
        <strain evidence="1 2">JCM 15774</strain>
    </source>
</reference>
<dbReference type="GO" id="GO:0043937">
    <property type="term" value="P:regulation of sporulation"/>
    <property type="evidence" value="ECO:0007669"/>
    <property type="project" value="InterPro"/>
</dbReference>
<dbReference type="Pfam" id="PF09388">
    <property type="entry name" value="SpoOE-like"/>
    <property type="match status" value="1"/>
</dbReference>
<name>A0A3M8DLC7_9BACL</name>
<dbReference type="Proteomes" id="UP000269573">
    <property type="component" value="Unassembled WGS sequence"/>
</dbReference>
<dbReference type="InterPro" id="IPR037208">
    <property type="entry name" value="Spo0E-like_sf"/>
</dbReference>
<keyword evidence="2" id="KW-1185">Reference proteome</keyword>
<accession>A0A3M8DLC7</accession>
<dbReference type="InterPro" id="IPR036638">
    <property type="entry name" value="HLH_DNA-bd_sf"/>
</dbReference>
<dbReference type="EMBL" id="RHHU01000003">
    <property type="protein sequence ID" value="RNB88846.1"/>
    <property type="molecule type" value="Genomic_DNA"/>
</dbReference>
<protein>
    <submittedName>
        <fullName evidence="1">Aspartyl-phosphate phosphatase Spo0E family protein</fullName>
    </submittedName>
</protein>
<evidence type="ECO:0000313" key="1">
    <source>
        <dbReference type="EMBL" id="RNB88846.1"/>
    </source>
</evidence>
<dbReference type="SUPFAM" id="SSF140500">
    <property type="entry name" value="BAS1536-like"/>
    <property type="match status" value="1"/>
</dbReference>
<gene>
    <name evidence="1" type="ORF">EDM59_07020</name>
</gene>
<dbReference type="GO" id="GO:0046983">
    <property type="term" value="F:protein dimerization activity"/>
    <property type="evidence" value="ECO:0007669"/>
    <property type="project" value="InterPro"/>
</dbReference>